<name>A0ABS7TTL6_9BACT</name>
<dbReference type="Gene3D" id="1.10.1740.10">
    <property type="match status" value="1"/>
</dbReference>
<dbReference type="InterPro" id="IPR036388">
    <property type="entry name" value="WH-like_DNA-bd_sf"/>
</dbReference>
<organism evidence="9 10">
    <name type="scientific">Nannocystis pusilla</name>
    <dbReference type="NCBI Taxonomy" id="889268"/>
    <lineage>
        <taxon>Bacteria</taxon>
        <taxon>Pseudomonadati</taxon>
        <taxon>Myxococcota</taxon>
        <taxon>Polyangia</taxon>
        <taxon>Nannocystales</taxon>
        <taxon>Nannocystaceae</taxon>
        <taxon>Nannocystis</taxon>
    </lineage>
</organism>
<evidence type="ECO:0000256" key="2">
    <source>
        <dbReference type="ARBA" id="ARBA00023015"/>
    </source>
</evidence>
<reference evidence="9" key="1">
    <citation type="submission" date="2021-08" db="EMBL/GenBank/DDBJ databases">
        <authorList>
            <person name="Stevens D.C."/>
        </authorList>
    </citation>
    <scope>NUCLEOTIDE SEQUENCE</scope>
    <source>
        <strain evidence="9">DSM 53165</strain>
    </source>
</reference>
<evidence type="ECO:0000259" key="7">
    <source>
        <dbReference type="Pfam" id="PF04542"/>
    </source>
</evidence>
<dbReference type="PANTHER" id="PTHR43133:SF8">
    <property type="entry name" value="RNA POLYMERASE SIGMA FACTOR HI_1459-RELATED"/>
    <property type="match status" value="1"/>
</dbReference>
<evidence type="ECO:0000313" key="9">
    <source>
        <dbReference type="EMBL" id="MBZ5711520.1"/>
    </source>
</evidence>
<dbReference type="EMBL" id="JAIRAU010000027">
    <property type="protein sequence ID" value="MBZ5711520.1"/>
    <property type="molecule type" value="Genomic_DNA"/>
</dbReference>
<keyword evidence="10" id="KW-1185">Reference proteome</keyword>
<evidence type="ECO:0000313" key="10">
    <source>
        <dbReference type="Proteomes" id="UP001139031"/>
    </source>
</evidence>
<keyword evidence="2" id="KW-0805">Transcription regulation</keyword>
<dbReference type="InterPro" id="IPR013325">
    <property type="entry name" value="RNA_pol_sigma_r2"/>
</dbReference>
<dbReference type="SUPFAM" id="SSF88946">
    <property type="entry name" value="Sigma2 domain of RNA polymerase sigma factors"/>
    <property type="match status" value="1"/>
</dbReference>
<gene>
    <name evidence="9" type="ORF">K7C98_19955</name>
</gene>
<keyword evidence="4" id="KW-0238">DNA-binding</keyword>
<dbReference type="Gene3D" id="1.10.10.10">
    <property type="entry name" value="Winged helix-like DNA-binding domain superfamily/Winged helix DNA-binding domain"/>
    <property type="match status" value="1"/>
</dbReference>
<dbReference type="SUPFAM" id="SSF88659">
    <property type="entry name" value="Sigma3 and sigma4 domains of RNA polymerase sigma factors"/>
    <property type="match status" value="1"/>
</dbReference>
<dbReference type="NCBIfam" id="TIGR02937">
    <property type="entry name" value="sigma70-ECF"/>
    <property type="match status" value="1"/>
</dbReference>
<evidence type="ECO:0000256" key="5">
    <source>
        <dbReference type="ARBA" id="ARBA00023163"/>
    </source>
</evidence>
<dbReference type="Pfam" id="PF08281">
    <property type="entry name" value="Sigma70_r4_2"/>
    <property type="match status" value="1"/>
</dbReference>
<evidence type="ECO:0000259" key="8">
    <source>
        <dbReference type="Pfam" id="PF08281"/>
    </source>
</evidence>
<dbReference type="InterPro" id="IPR039425">
    <property type="entry name" value="RNA_pol_sigma-70-like"/>
</dbReference>
<evidence type="ECO:0000256" key="4">
    <source>
        <dbReference type="ARBA" id="ARBA00023125"/>
    </source>
</evidence>
<feature type="domain" description="RNA polymerase sigma-70 region 2" evidence="7">
    <location>
        <begin position="15"/>
        <end position="81"/>
    </location>
</feature>
<proteinExistence type="inferred from homology"/>
<feature type="region of interest" description="Disordered" evidence="6">
    <location>
        <begin position="291"/>
        <end position="313"/>
    </location>
</feature>
<protein>
    <submittedName>
        <fullName evidence="9">Sigma-70 family RNA polymerase sigma factor</fullName>
    </submittedName>
</protein>
<keyword evidence="3" id="KW-0731">Sigma factor</keyword>
<evidence type="ECO:0000256" key="6">
    <source>
        <dbReference type="SAM" id="MobiDB-lite"/>
    </source>
</evidence>
<dbReference type="Pfam" id="PF04542">
    <property type="entry name" value="Sigma70_r2"/>
    <property type="match status" value="1"/>
</dbReference>
<accession>A0ABS7TTL6</accession>
<sequence>MQLPPPGSLDFAAVYRTHYGFVWRTVRSLGVDPARVDDAVQDAFLVVYRRLPEFAGRAALRTWLFEIARRIASRYRRSAAREAPRSCPLSDVEVAAAPAEMPIEQAEAAAILQSFLDGLDRDQAVVFVMTELEQWQAPEIAAELGVNLNTVYSRLRAARRELDRMVRRLDARDSRHRPRRGAQVLAALVVTSPPWPAPWRLGPPRDPTVLADMSLYTWSIEPVASTIGAVAGSNAVAGLSLVGLGLATVLVAGRAAPPPEPAPPVVDAAAHEPTPAVTPAPIVIADASVSPAAPAPATAPPPRRHAPRPAADEPSLAAELALVESIRAALLAEDDRAALELAARHQQRFPAGVFAQEAAAAGIEARCRLGQHARARRDADAFVARWPTSALAVRVDALCRE</sequence>
<dbReference type="Proteomes" id="UP001139031">
    <property type="component" value="Unassembled WGS sequence"/>
</dbReference>
<dbReference type="InterPro" id="IPR013324">
    <property type="entry name" value="RNA_pol_sigma_r3/r4-like"/>
</dbReference>
<dbReference type="PANTHER" id="PTHR43133">
    <property type="entry name" value="RNA POLYMERASE ECF-TYPE SIGMA FACTO"/>
    <property type="match status" value="1"/>
</dbReference>
<dbReference type="InterPro" id="IPR007627">
    <property type="entry name" value="RNA_pol_sigma70_r2"/>
</dbReference>
<dbReference type="InterPro" id="IPR013249">
    <property type="entry name" value="RNA_pol_sigma70_r4_t2"/>
</dbReference>
<feature type="domain" description="RNA polymerase sigma factor 70 region 4 type 2" evidence="8">
    <location>
        <begin position="111"/>
        <end position="162"/>
    </location>
</feature>
<evidence type="ECO:0000256" key="3">
    <source>
        <dbReference type="ARBA" id="ARBA00023082"/>
    </source>
</evidence>
<dbReference type="InterPro" id="IPR014284">
    <property type="entry name" value="RNA_pol_sigma-70_dom"/>
</dbReference>
<comment type="caution">
    <text evidence="9">The sequence shown here is derived from an EMBL/GenBank/DDBJ whole genome shotgun (WGS) entry which is preliminary data.</text>
</comment>
<comment type="similarity">
    <text evidence="1">Belongs to the sigma-70 factor family. ECF subfamily.</text>
</comment>
<evidence type="ECO:0000256" key="1">
    <source>
        <dbReference type="ARBA" id="ARBA00010641"/>
    </source>
</evidence>
<keyword evidence="5" id="KW-0804">Transcription</keyword>
<dbReference type="RefSeq" id="WP_224193282.1">
    <property type="nucleotide sequence ID" value="NZ_JAIRAU010000027.1"/>
</dbReference>